<sequence length="720" mass="80479">MILCHLSIRNVVAVIQILLLQITLGLALPTAIHNTASPQVDTRQAVQTIQWNHNINDKRAALGSNVIPKITGGAVAMVVFGLIIGLGSASIAIFGSLEWEVYRGKKKEEQQEKNVTEERGEQQDKHVSEEKGKPETLFSPQIGADMAEFFSAHQWKPSRVPRLRKIQTYQDSIRFKSWDSTEAAMEITESKESRPEHIDERVPGPRLENVKVLNEEAAQATDAEHNMTLMQGLRTYKRAAMWSILISTTIIMEGYDTQLLGNFWGYTAFRNKFGTYTGPEHGYQISSSWQAGLNDISGVGNIVGALLNGWLTAKYGHRVVLMASLAWLTAAIFMVFFAPNIVVLLIGEFLCNIPWGVFATTGPAYAAEVVPMALRGYLTAYINLCWCIGQFIAAGVLKGLVSNTTDWGYKIPFAVQWVWPVPLFIAALLAPESPWFLVRTGQIEKAKKSLMRLSEPDHNVDHDATIALMVRTNNLEKEERAGTTYWDCFRGTNRRRTEVSIMCFVSQITDGGALCYTGTFFYEQAGLSTDLSYDLGLVGTAIAFIGVIISWLYISRWGRRTIWLYGFYALVSCLYLIGILACITPQTSSLGLAQSVLCIVWLGAYSMSVGPIVYTIVAEIGSTRLRTQTVVLGRASYYVANIIGGVMEPYLMSPTAWNAQGKTAFFWGTLSLLTTIWGWFRLPETKDRTFEEMDIMFQRNVPSRKFGTYDIETDDRYLVQ</sequence>
<dbReference type="Gene3D" id="1.20.1250.20">
    <property type="entry name" value="MFS general substrate transporter like domains"/>
    <property type="match status" value="1"/>
</dbReference>
<feature type="compositionally biased region" description="Basic and acidic residues" evidence="7">
    <location>
        <begin position="107"/>
        <end position="134"/>
    </location>
</feature>
<feature type="transmembrane region" description="Helical" evidence="8">
    <location>
        <begin position="417"/>
        <end position="438"/>
    </location>
</feature>
<accession>A0A423W913</accession>
<keyword evidence="3" id="KW-0813">Transport</keyword>
<feature type="transmembrane region" description="Helical" evidence="8">
    <location>
        <begin position="378"/>
        <end position="397"/>
    </location>
</feature>
<comment type="subcellular location">
    <subcellularLocation>
        <location evidence="1">Membrane</location>
        <topology evidence="1">Multi-pass membrane protein</topology>
    </subcellularLocation>
</comment>
<evidence type="ECO:0000256" key="3">
    <source>
        <dbReference type="ARBA" id="ARBA00022448"/>
    </source>
</evidence>
<dbReference type="GO" id="GO:0005351">
    <property type="term" value="F:carbohydrate:proton symporter activity"/>
    <property type="evidence" value="ECO:0007669"/>
    <property type="project" value="TreeGrafter"/>
</dbReference>
<dbReference type="NCBIfam" id="TIGR00879">
    <property type="entry name" value="SP"/>
    <property type="match status" value="1"/>
</dbReference>
<proteinExistence type="inferred from homology"/>
<feature type="domain" description="Major facilitator superfamily (MFS) profile" evidence="9">
    <location>
        <begin position="242"/>
        <end position="686"/>
    </location>
</feature>
<dbReference type="STRING" id="252740.A0A423W913"/>
<feature type="transmembrane region" description="Helical" evidence="8">
    <location>
        <begin position="566"/>
        <end position="586"/>
    </location>
</feature>
<evidence type="ECO:0000256" key="7">
    <source>
        <dbReference type="SAM" id="MobiDB-lite"/>
    </source>
</evidence>
<dbReference type="FunFam" id="1.20.1250.20:FF:000078">
    <property type="entry name" value="MFS maltose transporter, putative"/>
    <property type="match status" value="1"/>
</dbReference>
<reference evidence="10 11" key="1">
    <citation type="submission" date="2015-09" db="EMBL/GenBank/DDBJ databases">
        <title>Host preference determinants of Valsa canker pathogens revealed by comparative genomics.</title>
        <authorList>
            <person name="Yin Z."/>
            <person name="Huang L."/>
        </authorList>
    </citation>
    <scope>NUCLEOTIDE SEQUENCE [LARGE SCALE GENOMIC DNA]</scope>
    <source>
        <strain evidence="10 11">YSFL</strain>
    </source>
</reference>
<dbReference type="AlphaFoldDB" id="A0A423W913"/>
<feature type="transmembrane region" description="Helical" evidence="8">
    <location>
        <begin position="74"/>
        <end position="97"/>
    </location>
</feature>
<dbReference type="PROSITE" id="PS50850">
    <property type="entry name" value="MFS"/>
    <property type="match status" value="1"/>
</dbReference>
<evidence type="ECO:0000313" key="10">
    <source>
        <dbReference type="EMBL" id="ROV99804.1"/>
    </source>
</evidence>
<comment type="similarity">
    <text evidence="2">Belongs to the major facilitator superfamily. Sugar transporter (TC 2.A.1.1) family.</text>
</comment>
<feature type="region of interest" description="Disordered" evidence="7">
    <location>
        <begin position="107"/>
        <end position="136"/>
    </location>
</feature>
<dbReference type="InterPro" id="IPR050360">
    <property type="entry name" value="MFS_Sugar_Transporters"/>
</dbReference>
<evidence type="ECO:0000256" key="2">
    <source>
        <dbReference type="ARBA" id="ARBA00010992"/>
    </source>
</evidence>
<feature type="transmembrane region" description="Helical" evidence="8">
    <location>
        <begin position="533"/>
        <end position="554"/>
    </location>
</feature>
<keyword evidence="5 8" id="KW-1133">Transmembrane helix</keyword>
<dbReference type="SUPFAM" id="SSF103473">
    <property type="entry name" value="MFS general substrate transporter"/>
    <property type="match status" value="1"/>
</dbReference>
<dbReference type="PANTHER" id="PTHR48022">
    <property type="entry name" value="PLASTIDIC GLUCOSE TRANSPORTER 4"/>
    <property type="match status" value="1"/>
</dbReference>
<evidence type="ECO:0000256" key="8">
    <source>
        <dbReference type="SAM" id="Phobius"/>
    </source>
</evidence>
<dbReference type="PANTHER" id="PTHR48022:SF83">
    <property type="entry name" value="MAJOR FACILITATOR SUPERFAMILY (MFS) PROFILE DOMAIN-CONTAINING PROTEIN"/>
    <property type="match status" value="1"/>
</dbReference>
<dbReference type="InterPro" id="IPR020846">
    <property type="entry name" value="MFS_dom"/>
</dbReference>
<evidence type="ECO:0000259" key="9">
    <source>
        <dbReference type="PROSITE" id="PS50850"/>
    </source>
</evidence>
<evidence type="ECO:0000256" key="6">
    <source>
        <dbReference type="ARBA" id="ARBA00023136"/>
    </source>
</evidence>
<feature type="transmembrane region" description="Helical" evidence="8">
    <location>
        <begin position="319"/>
        <end position="338"/>
    </location>
</feature>
<evidence type="ECO:0000313" key="11">
    <source>
        <dbReference type="Proteomes" id="UP000284375"/>
    </source>
</evidence>
<dbReference type="Pfam" id="PF00083">
    <property type="entry name" value="Sugar_tr"/>
    <property type="match status" value="1"/>
</dbReference>
<dbReference type="InterPro" id="IPR036259">
    <property type="entry name" value="MFS_trans_sf"/>
</dbReference>
<feature type="transmembrane region" description="Helical" evidence="8">
    <location>
        <begin position="664"/>
        <end position="680"/>
    </location>
</feature>
<evidence type="ECO:0000256" key="1">
    <source>
        <dbReference type="ARBA" id="ARBA00004141"/>
    </source>
</evidence>
<gene>
    <name evidence="10" type="ORF">VSDG_03014</name>
</gene>
<keyword evidence="11" id="KW-1185">Reference proteome</keyword>
<dbReference type="InterPro" id="IPR003663">
    <property type="entry name" value="Sugar/inositol_transpt"/>
</dbReference>
<comment type="caution">
    <text evidence="10">The sequence shown here is derived from an EMBL/GenBank/DDBJ whole genome shotgun (WGS) entry which is preliminary data.</text>
</comment>
<dbReference type="EMBL" id="LJZO01000010">
    <property type="protein sequence ID" value="ROV99804.1"/>
    <property type="molecule type" value="Genomic_DNA"/>
</dbReference>
<evidence type="ECO:0000256" key="5">
    <source>
        <dbReference type="ARBA" id="ARBA00022989"/>
    </source>
</evidence>
<dbReference type="Proteomes" id="UP000284375">
    <property type="component" value="Unassembled WGS sequence"/>
</dbReference>
<organism evidence="10 11">
    <name type="scientific">Cytospora chrysosperma</name>
    <name type="common">Cytospora canker fungus</name>
    <name type="synonym">Sphaeria chrysosperma</name>
    <dbReference type="NCBI Taxonomy" id="252740"/>
    <lineage>
        <taxon>Eukaryota</taxon>
        <taxon>Fungi</taxon>
        <taxon>Dikarya</taxon>
        <taxon>Ascomycota</taxon>
        <taxon>Pezizomycotina</taxon>
        <taxon>Sordariomycetes</taxon>
        <taxon>Sordariomycetidae</taxon>
        <taxon>Diaporthales</taxon>
        <taxon>Cytosporaceae</taxon>
        <taxon>Cytospora</taxon>
    </lineage>
</organism>
<feature type="transmembrane region" description="Helical" evidence="8">
    <location>
        <begin position="12"/>
        <end position="32"/>
    </location>
</feature>
<keyword evidence="6 8" id="KW-0472">Membrane</keyword>
<protein>
    <recommendedName>
        <fullName evidence="9">Major facilitator superfamily (MFS) profile domain-containing protein</fullName>
    </recommendedName>
</protein>
<feature type="transmembrane region" description="Helical" evidence="8">
    <location>
        <begin position="344"/>
        <end position="366"/>
    </location>
</feature>
<evidence type="ECO:0000256" key="4">
    <source>
        <dbReference type="ARBA" id="ARBA00022692"/>
    </source>
</evidence>
<keyword evidence="4 8" id="KW-0812">Transmembrane</keyword>
<feature type="transmembrane region" description="Helical" evidence="8">
    <location>
        <begin position="592"/>
        <end position="614"/>
    </location>
</feature>
<dbReference type="OrthoDB" id="6612291at2759"/>
<name>A0A423W913_CYTCH</name>
<dbReference type="InterPro" id="IPR005828">
    <property type="entry name" value="MFS_sugar_transport-like"/>
</dbReference>
<feature type="transmembrane region" description="Helical" evidence="8">
    <location>
        <begin position="499"/>
        <end position="521"/>
    </location>
</feature>
<dbReference type="GO" id="GO:0016020">
    <property type="term" value="C:membrane"/>
    <property type="evidence" value="ECO:0007669"/>
    <property type="project" value="UniProtKB-SubCell"/>
</dbReference>
<feature type="transmembrane region" description="Helical" evidence="8">
    <location>
        <begin position="635"/>
        <end position="652"/>
    </location>
</feature>